<dbReference type="GeneTree" id="ENSGT00940000155535"/>
<dbReference type="Ensembl" id="ENSTRUT00000077240.1">
    <property type="protein sequence ID" value="ENSTRUP00000060126.1"/>
    <property type="gene ID" value="ENSTRUG00000029629.1"/>
</dbReference>
<evidence type="ECO:0000256" key="5">
    <source>
        <dbReference type="ARBA" id="ARBA00023125"/>
    </source>
</evidence>
<evidence type="ECO:0000256" key="6">
    <source>
        <dbReference type="ARBA" id="ARBA00023159"/>
    </source>
</evidence>
<keyword evidence="3" id="KW-0879">Wnt signaling pathway</keyword>
<dbReference type="SMART" id="SM00398">
    <property type="entry name" value="HMG"/>
    <property type="match status" value="1"/>
</dbReference>
<evidence type="ECO:0000256" key="9">
    <source>
        <dbReference type="PROSITE-ProRule" id="PRU00267"/>
    </source>
</evidence>
<dbReference type="Gene3D" id="1.10.30.10">
    <property type="entry name" value="High mobility group box domain"/>
    <property type="match status" value="1"/>
</dbReference>
<comment type="similarity">
    <text evidence="2">Belongs to the TCF/LEF family.</text>
</comment>
<dbReference type="GO" id="GO:0060070">
    <property type="term" value="P:canonical Wnt signaling pathway"/>
    <property type="evidence" value="ECO:0007669"/>
    <property type="project" value="TreeGrafter"/>
</dbReference>
<keyword evidence="7" id="KW-0804">Transcription</keyword>
<feature type="DNA-binding region" description="HMG box" evidence="9">
    <location>
        <begin position="24"/>
        <end position="92"/>
    </location>
</feature>
<dbReference type="GO" id="GO:1990907">
    <property type="term" value="C:beta-catenin-TCF complex"/>
    <property type="evidence" value="ECO:0007669"/>
    <property type="project" value="TreeGrafter"/>
</dbReference>
<dbReference type="InterPro" id="IPR024940">
    <property type="entry name" value="TCF/LEF"/>
</dbReference>
<dbReference type="GO" id="GO:0000785">
    <property type="term" value="C:chromatin"/>
    <property type="evidence" value="ECO:0007669"/>
    <property type="project" value="TreeGrafter"/>
</dbReference>
<protein>
    <recommendedName>
        <fullName evidence="11">HMG box domain-containing protein</fullName>
    </recommendedName>
</protein>
<evidence type="ECO:0000256" key="7">
    <source>
        <dbReference type="ARBA" id="ARBA00023163"/>
    </source>
</evidence>
<keyword evidence="13" id="KW-1185">Reference proteome</keyword>
<evidence type="ECO:0000313" key="13">
    <source>
        <dbReference type="Proteomes" id="UP000005226"/>
    </source>
</evidence>
<feature type="domain" description="HMG box" evidence="11">
    <location>
        <begin position="24"/>
        <end position="92"/>
    </location>
</feature>
<evidence type="ECO:0000256" key="10">
    <source>
        <dbReference type="SAM" id="MobiDB-lite"/>
    </source>
</evidence>
<evidence type="ECO:0000256" key="3">
    <source>
        <dbReference type="ARBA" id="ARBA00022687"/>
    </source>
</evidence>
<evidence type="ECO:0000259" key="11">
    <source>
        <dbReference type="PROSITE" id="PS50118"/>
    </source>
</evidence>
<dbReference type="InterPro" id="IPR009071">
    <property type="entry name" value="HMG_box_dom"/>
</dbReference>
<keyword evidence="4" id="KW-0805">Transcription regulation</keyword>
<reference evidence="12" key="2">
    <citation type="submission" date="2025-08" db="UniProtKB">
        <authorList>
            <consortium name="Ensembl"/>
        </authorList>
    </citation>
    <scope>IDENTIFICATION</scope>
</reference>
<dbReference type="GO" id="GO:0000978">
    <property type="term" value="F:RNA polymerase II cis-regulatory region sequence-specific DNA binding"/>
    <property type="evidence" value="ECO:0007669"/>
    <property type="project" value="TreeGrafter"/>
</dbReference>
<name>A0A674MGC4_TAKRU</name>
<comment type="subcellular location">
    <subcellularLocation>
        <location evidence="1">Nucleus</location>
    </subcellularLocation>
</comment>
<gene>
    <name evidence="12" type="primary">LOC115250775</name>
</gene>
<feature type="compositionally biased region" description="Basic and acidic residues" evidence="10">
    <location>
        <begin position="9"/>
        <end position="20"/>
    </location>
</feature>
<dbReference type="Pfam" id="PF00505">
    <property type="entry name" value="HMG_box"/>
    <property type="match status" value="1"/>
</dbReference>
<organism evidence="12 13">
    <name type="scientific">Takifugu rubripes</name>
    <name type="common">Japanese pufferfish</name>
    <name type="synonym">Fugu rubripes</name>
    <dbReference type="NCBI Taxonomy" id="31033"/>
    <lineage>
        <taxon>Eukaryota</taxon>
        <taxon>Metazoa</taxon>
        <taxon>Chordata</taxon>
        <taxon>Craniata</taxon>
        <taxon>Vertebrata</taxon>
        <taxon>Euteleostomi</taxon>
        <taxon>Actinopterygii</taxon>
        <taxon>Neopterygii</taxon>
        <taxon>Teleostei</taxon>
        <taxon>Neoteleostei</taxon>
        <taxon>Acanthomorphata</taxon>
        <taxon>Eupercaria</taxon>
        <taxon>Tetraodontiformes</taxon>
        <taxon>Tetradontoidea</taxon>
        <taxon>Tetraodontidae</taxon>
        <taxon>Takifugu</taxon>
    </lineage>
</organism>
<sequence>MSGQQLFKVPEDGSDRDDNNRVYIKKPPNAFMLFMEQQRPNVSKEIWRKGSGAVNSHLAAIWRSMSKEEQSSYFSESERLTILHKVMYPNWSHQMNYGKRRQRDRSEVSSPESNFAMPDPRNPAQVIQGPHTQSNMTQPPVQHGAYIPDPAPQGPFLPYDLPQGPYMWNPNPQSSFFQNNLPQGSGMLNPHQPGPYVQNPQPQGPYMCNPNAQGPFMLNPYSQGPYMHTSHPQGPFMMNYYAQGPYMHNPHSQASNMNYPYTEGPYMNNPVPQRPLQSHYPEGIYMCNQQSLGDCMPTQQTTDGVHAKSTATGIPANTGL</sequence>
<reference evidence="12 13" key="1">
    <citation type="journal article" date="2011" name="Genome Biol. Evol.">
        <title>Integration of the genetic map and genome assembly of fugu facilitates insights into distinct features of genome evolution in teleosts and mammals.</title>
        <authorList>
            <person name="Kai W."/>
            <person name="Kikuchi K."/>
            <person name="Tohari S."/>
            <person name="Chew A.K."/>
            <person name="Tay A."/>
            <person name="Fujiwara A."/>
            <person name="Hosoya S."/>
            <person name="Suetake H."/>
            <person name="Naruse K."/>
            <person name="Brenner S."/>
            <person name="Suzuki Y."/>
            <person name="Venkatesh B."/>
        </authorList>
    </citation>
    <scope>NUCLEOTIDE SEQUENCE [LARGE SCALE GENOMIC DNA]</scope>
</reference>
<dbReference type="Proteomes" id="UP000005226">
    <property type="component" value="Chromosome 8"/>
</dbReference>
<keyword evidence="6" id="KW-0010">Activator</keyword>
<keyword evidence="5 9" id="KW-0238">DNA-binding</keyword>
<dbReference type="InParanoid" id="A0A674MGC4"/>
<dbReference type="PANTHER" id="PTHR10373:SF38">
    <property type="entry name" value="PROTEIN PANGOLIN, ISOFORM J"/>
    <property type="match status" value="1"/>
</dbReference>
<dbReference type="PANTHER" id="PTHR10373">
    <property type="entry name" value="TRANSCRIPTION FACTOR 7 FAMILY MEMBER"/>
    <property type="match status" value="1"/>
</dbReference>
<accession>A0A674MGC4</accession>
<reference evidence="12" key="3">
    <citation type="submission" date="2025-09" db="UniProtKB">
        <authorList>
            <consortium name="Ensembl"/>
        </authorList>
    </citation>
    <scope>IDENTIFICATION</scope>
</reference>
<dbReference type="PROSITE" id="PS50118">
    <property type="entry name" value="HMG_BOX_2"/>
    <property type="match status" value="1"/>
</dbReference>
<dbReference type="InterPro" id="IPR036910">
    <property type="entry name" value="HMG_box_dom_sf"/>
</dbReference>
<proteinExistence type="inferred from homology"/>
<feature type="region of interest" description="Disordered" evidence="10">
    <location>
        <begin position="96"/>
        <end position="125"/>
    </location>
</feature>
<dbReference type="AlphaFoldDB" id="A0A674MGC4"/>
<evidence type="ECO:0000256" key="1">
    <source>
        <dbReference type="ARBA" id="ARBA00004123"/>
    </source>
</evidence>
<dbReference type="GO" id="GO:0000981">
    <property type="term" value="F:DNA-binding transcription factor activity, RNA polymerase II-specific"/>
    <property type="evidence" value="ECO:0007669"/>
    <property type="project" value="TreeGrafter"/>
</dbReference>
<evidence type="ECO:0000313" key="12">
    <source>
        <dbReference type="Ensembl" id="ENSTRUP00000060126.1"/>
    </source>
</evidence>
<evidence type="ECO:0000256" key="8">
    <source>
        <dbReference type="ARBA" id="ARBA00023242"/>
    </source>
</evidence>
<feature type="region of interest" description="Disordered" evidence="10">
    <location>
        <begin position="1"/>
        <end position="22"/>
    </location>
</feature>
<dbReference type="SUPFAM" id="SSF47095">
    <property type="entry name" value="HMG-box"/>
    <property type="match status" value="1"/>
</dbReference>
<feature type="region of interest" description="Disordered" evidence="10">
    <location>
        <begin position="300"/>
        <end position="320"/>
    </location>
</feature>
<evidence type="ECO:0000256" key="4">
    <source>
        <dbReference type="ARBA" id="ARBA00023015"/>
    </source>
</evidence>
<evidence type="ECO:0000256" key="2">
    <source>
        <dbReference type="ARBA" id="ARBA00006569"/>
    </source>
</evidence>
<keyword evidence="8 9" id="KW-0539">Nucleus</keyword>